<dbReference type="GO" id="GO:0004385">
    <property type="term" value="F:GMP kinase activity"/>
    <property type="evidence" value="ECO:0007669"/>
    <property type="project" value="UniProtKB-UniRule"/>
</dbReference>
<keyword evidence="9 13" id="KW-0418">Kinase</keyword>
<evidence type="ECO:0000313" key="15">
    <source>
        <dbReference type="EMBL" id="MBI5169675.1"/>
    </source>
</evidence>
<dbReference type="GO" id="GO:0005524">
    <property type="term" value="F:ATP binding"/>
    <property type="evidence" value="ECO:0007669"/>
    <property type="project" value="UniProtKB-UniRule"/>
</dbReference>
<name>A0A933W238_UNCEI</name>
<accession>A0A933W238</accession>
<dbReference type="InterPro" id="IPR008144">
    <property type="entry name" value="Guanylate_kin-like_dom"/>
</dbReference>
<organism evidence="15 16">
    <name type="scientific">Eiseniibacteriota bacterium</name>
    <dbReference type="NCBI Taxonomy" id="2212470"/>
    <lineage>
        <taxon>Bacteria</taxon>
        <taxon>Candidatus Eiseniibacteriota</taxon>
    </lineage>
</organism>
<gene>
    <name evidence="13 15" type="primary">gmk</name>
    <name evidence="15" type="ORF">HZA61_09320</name>
</gene>
<evidence type="ECO:0000256" key="13">
    <source>
        <dbReference type="HAMAP-Rule" id="MF_00328"/>
    </source>
</evidence>
<evidence type="ECO:0000256" key="2">
    <source>
        <dbReference type="ARBA" id="ARBA00004496"/>
    </source>
</evidence>
<evidence type="ECO:0000256" key="12">
    <source>
        <dbReference type="ARBA" id="ARBA00048594"/>
    </source>
</evidence>
<dbReference type="Gene3D" id="3.30.63.10">
    <property type="entry name" value="Guanylate Kinase phosphate binding domain"/>
    <property type="match status" value="1"/>
</dbReference>
<dbReference type="InterPro" id="IPR008145">
    <property type="entry name" value="GK/Ca_channel_bsu"/>
</dbReference>
<dbReference type="PROSITE" id="PS50052">
    <property type="entry name" value="GUANYLATE_KINASE_2"/>
    <property type="match status" value="1"/>
</dbReference>
<dbReference type="InterPro" id="IPR020590">
    <property type="entry name" value="Guanylate_kinase_CS"/>
</dbReference>
<keyword evidence="6 13" id="KW-0963">Cytoplasm</keyword>
<dbReference type="GO" id="GO:0005829">
    <property type="term" value="C:cytosol"/>
    <property type="evidence" value="ECO:0007669"/>
    <property type="project" value="TreeGrafter"/>
</dbReference>
<evidence type="ECO:0000256" key="6">
    <source>
        <dbReference type="ARBA" id="ARBA00022490"/>
    </source>
</evidence>
<comment type="function">
    <text evidence="1 13">Essential for recycling GMP and indirectly, cGMP.</text>
</comment>
<dbReference type="InterPro" id="IPR017665">
    <property type="entry name" value="Guanylate_kinase"/>
</dbReference>
<evidence type="ECO:0000256" key="7">
    <source>
        <dbReference type="ARBA" id="ARBA00022679"/>
    </source>
</evidence>
<dbReference type="PANTHER" id="PTHR23117">
    <property type="entry name" value="GUANYLATE KINASE-RELATED"/>
    <property type="match status" value="1"/>
</dbReference>
<dbReference type="HAMAP" id="MF_00328">
    <property type="entry name" value="Guanylate_kinase"/>
    <property type="match status" value="1"/>
</dbReference>
<reference evidence="15" key="1">
    <citation type="submission" date="2020-07" db="EMBL/GenBank/DDBJ databases">
        <title>Huge and variable diversity of episymbiotic CPR bacteria and DPANN archaea in groundwater ecosystems.</title>
        <authorList>
            <person name="He C.Y."/>
            <person name="Keren R."/>
            <person name="Whittaker M."/>
            <person name="Farag I.F."/>
            <person name="Doudna J."/>
            <person name="Cate J.H.D."/>
            <person name="Banfield J.F."/>
        </authorList>
    </citation>
    <scope>NUCLEOTIDE SEQUENCE</scope>
    <source>
        <strain evidence="15">NC_groundwater_1813_Pr3_B-0.1um_71_17</strain>
    </source>
</reference>
<comment type="caution">
    <text evidence="15">The sequence shown here is derived from an EMBL/GenBank/DDBJ whole genome shotgun (WGS) entry which is preliminary data.</text>
</comment>
<keyword evidence="8 13" id="KW-0547">Nucleotide-binding</keyword>
<comment type="catalytic activity">
    <reaction evidence="12 13">
        <text>GMP + ATP = GDP + ADP</text>
        <dbReference type="Rhea" id="RHEA:20780"/>
        <dbReference type="ChEBI" id="CHEBI:30616"/>
        <dbReference type="ChEBI" id="CHEBI:58115"/>
        <dbReference type="ChEBI" id="CHEBI:58189"/>
        <dbReference type="ChEBI" id="CHEBI:456216"/>
        <dbReference type="EC" id="2.7.4.8"/>
    </reaction>
</comment>
<keyword evidence="10 13" id="KW-0067">ATP-binding</keyword>
<evidence type="ECO:0000256" key="1">
    <source>
        <dbReference type="ARBA" id="ARBA00003531"/>
    </source>
</evidence>
<evidence type="ECO:0000256" key="10">
    <source>
        <dbReference type="ARBA" id="ARBA00022840"/>
    </source>
</evidence>
<dbReference type="AlphaFoldDB" id="A0A933W238"/>
<evidence type="ECO:0000256" key="5">
    <source>
        <dbReference type="ARBA" id="ARBA00016296"/>
    </source>
</evidence>
<dbReference type="Pfam" id="PF00625">
    <property type="entry name" value="Guanylate_kin"/>
    <property type="match status" value="1"/>
</dbReference>
<comment type="subcellular location">
    <subcellularLocation>
        <location evidence="2 13">Cytoplasm</location>
    </subcellularLocation>
</comment>
<evidence type="ECO:0000256" key="3">
    <source>
        <dbReference type="ARBA" id="ARBA00005790"/>
    </source>
</evidence>
<keyword evidence="7 13" id="KW-0808">Transferase</keyword>
<evidence type="ECO:0000256" key="11">
    <source>
        <dbReference type="ARBA" id="ARBA00030128"/>
    </source>
</evidence>
<dbReference type="Proteomes" id="UP000696931">
    <property type="component" value="Unassembled WGS sequence"/>
</dbReference>
<dbReference type="PROSITE" id="PS00856">
    <property type="entry name" value="GUANYLATE_KINASE_1"/>
    <property type="match status" value="1"/>
</dbReference>
<dbReference type="InterPro" id="IPR027417">
    <property type="entry name" value="P-loop_NTPase"/>
</dbReference>
<evidence type="ECO:0000259" key="14">
    <source>
        <dbReference type="PROSITE" id="PS50052"/>
    </source>
</evidence>
<proteinExistence type="inferred from homology"/>
<protein>
    <recommendedName>
        <fullName evidence="5 13">Guanylate kinase</fullName>
        <ecNumber evidence="4 13">2.7.4.8</ecNumber>
    </recommendedName>
    <alternativeName>
        <fullName evidence="11 13">GMP kinase</fullName>
    </alternativeName>
</protein>
<feature type="domain" description="Guanylate kinase-like" evidence="14">
    <location>
        <begin position="26"/>
        <end position="204"/>
    </location>
</feature>
<comment type="similarity">
    <text evidence="3 13">Belongs to the guanylate kinase family.</text>
</comment>
<dbReference type="PANTHER" id="PTHR23117:SF13">
    <property type="entry name" value="GUANYLATE KINASE"/>
    <property type="match status" value="1"/>
</dbReference>
<evidence type="ECO:0000256" key="8">
    <source>
        <dbReference type="ARBA" id="ARBA00022741"/>
    </source>
</evidence>
<dbReference type="NCBIfam" id="TIGR03263">
    <property type="entry name" value="guanyl_kin"/>
    <property type="match status" value="1"/>
</dbReference>
<dbReference type="EMBL" id="JACRIW010000062">
    <property type="protein sequence ID" value="MBI5169675.1"/>
    <property type="molecule type" value="Genomic_DNA"/>
</dbReference>
<evidence type="ECO:0000256" key="9">
    <source>
        <dbReference type="ARBA" id="ARBA00022777"/>
    </source>
</evidence>
<dbReference type="FunFam" id="3.30.63.10:FF:000005">
    <property type="entry name" value="Guanylate kinase"/>
    <property type="match status" value="1"/>
</dbReference>
<evidence type="ECO:0000256" key="4">
    <source>
        <dbReference type="ARBA" id="ARBA00012961"/>
    </source>
</evidence>
<evidence type="ECO:0000313" key="16">
    <source>
        <dbReference type="Proteomes" id="UP000696931"/>
    </source>
</evidence>
<feature type="binding site" evidence="13">
    <location>
        <begin position="33"/>
        <end position="40"/>
    </location>
    <ligand>
        <name>ATP</name>
        <dbReference type="ChEBI" id="CHEBI:30616"/>
    </ligand>
</feature>
<dbReference type="SUPFAM" id="SSF52540">
    <property type="entry name" value="P-loop containing nucleoside triphosphate hydrolases"/>
    <property type="match status" value="1"/>
</dbReference>
<dbReference type="SMART" id="SM00072">
    <property type="entry name" value="GuKc"/>
    <property type="match status" value="1"/>
</dbReference>
<sequence length="215" mass="23869">MAARKSAAKKRAPKAAPNFARLKPGGFLLVVSGPSGVGKGTLVASLMEQREDCVFSVSATTRAPRGKEKNGREYWFLAEKDFRAKTKQGWFLEYAKVFGNLYGTPNHEVEGKIKKGKVVVLDIDVQGGASVRRKRPDAVSVFIAPPSFAELKRRLVGRRTDSAEAIARRLATSQIELPQYVHYDYLIVNDDLESAKSQLVAIHDVERRRIGRLSK</sequence>
<dbReference type="CDD" id="cd00071">
    <property type="entry name" value="GMPK"/>
    <property type="match status" value="1"/>
</dbReference>
<dbReference type="Gene3D" id="3.40.50.300">
    <property type="entry name" value="P-loop containing nucleotide triphosphate hydrolases"/>
    <property type="match status" value="1"/>
</dbReference>
<dbReference type="EC" id="2.7.4.8" evidence="4 13"/>